<name>A0A2J6PMS1_9HELO</name>
<dbReference type="Gene3D" id="1.25.40.10">
    <property type="entry name" value="Tetratricopeptide repeat domain"/>
    <property type="match status" value="2"/>
</dbReference>
<dbReference type="EMBL" id="KZ613514">
    <property type="protein sequence ID" value="PMD15309.1"/>
    <property type="molecule type" value="Genomic_DNA"/>
</dbReference>
<organism evidence="3 4">
    <name type="scientific">Hyaloscypha hepaticicola</name>
    <dbReference type="NCBI Taxonomy" id="2082293"/>
    <lineage>
        <taxon>Eukaryota</taxon>
        <taxon>Fungi</taxon>
        <taxon>Dikarya</taxon>
        <taxon>Ascomycota</taxon>
        <taxon>Pezizomycotina</taxon>
        <taxon>Leotiomycetes</taxon>
        <taxon>Helotiales</taxon>
        <taxon>Hyaloscyphaceae</taxon>
        <taxon>Hyaloscypha</taxon>
    </lineage>
</organism>
<feature type="compositionally biased region" description="Basic and acidic residues" evidence="1">
    <location>
        <begin position="751"/>
        <end position="761"/>
    </location>
</feature>
<gene>
    <name evidence="3" type="ORF">NA56DRAFT_709983</name>
</gene>
<dbReference type="PANTHER" id="PTHR38788:SF3">
    <property type="entry name" value="CLR5 DOMAIN-CONTAINING PROTEIN"/>
    <property type="match status" value="1"/>
</dbReference>
<feature type="compositionally biased region" description="Basic and acidic residues" evidence="1">
    <location>
        <begin position="727"/>
        <end position="737"/>
    </location>
</feature>
<evidence type="ECO:0000313" key="3">
    <source>
        <dbReference type="EMBL" id="PMD15309.1"/>
    </source>
</evidence>
<dbReference type="InterPro" id="IPR025676">
    <property type="entry name" value="Clr5_dom"/>
</dbReference>
<feature type="region of interest" description="Disordered" evidence="1">
    <location>
        <begin position="727"/>
        <end position="768"/>
    </location>
</feature>
<accession>A0A2J6PMS1</accession>
<reference evidence="3 4" key="1">
    <citation type="submission" date="2016-05" db="EMBL/GenBank/DDBJ databases">
        <title>A degradative enzymes factory behind the ericoid mycorrhizal symbiosis.</title>
        <authorList>
            <consortium name="DOE Joint Genome Institute"/>
            <person name="Martino E."/>
            <person name="Morin E."/>
            <person name="Grelet G."/>
            <person name="Kuo A."/>
            <person name="Kohler A."/>
            <person name="Daghino S."/>
            <person name="Barry K."/>
            <person name="Choi C."/>
            <person name="Cichocki N."/>
            <person name="Clum A."/>
            <person name="Copeland A."/>
            <person name="Hainaut M."/>
            <person name="Haridas S."/>
            <person name="Labutti K."/>
            <person name="Lindquist E."/>
            <person name="Lipzen A."/>
            <person name="Khouja H.-R."/>
            <person name="Murat C."/>
            <person name="Ohm R."/>
            <person name="Olson A."/>
            <person name="Spatafora J."/>
            <person name="Veneault-Fourrey C."/>
            <person name="Henrissat B."/>
            <person name="Grigoriev I."/>
            <person name="Martin F."/>
            <person name="Perotto S."/>
        </authorList>
    </citation>
    <scope>NUCLEOTIDE SEQUENCE [LARGE SCALE GENOMIC DNA]</scope>
    <source>
        <strain evidence="3 4">UAMH 7357</strain>
    </source>
</reference>
<dbReference type="SUPFAM" id="SSF48452">
    <property type="entry name" value="TPR-like"/>
    <property type="match status" value="2"/>
</dbReference>
<dbReference type="Proteomes" id="UP000235672">
    <property type="component" value="Unassembled WGS sequence"/>
</dbReference>
<dbReference type="OrthoDB" id="3521172at2759"/>
<dbReference type="InterPro" id="IPR011990">
    <property type="entry name" value="TPR-like_helical_dom_sf"/>
</dbReference>
<dbReference type="STRING" id="1745343.A0A2J6PMS1"/>
<keyword evidence="4" id="KW-1185">Reference proteome</keyword>
<evidence type="ECO:0000259" key="2">
    <source>
        <dbReference type="Pfam" id="PF14420"/>
    </source>
</evidence>
<protein>
    <submittedName>
        <fullName evidence="3">TPR-like protein</fullName>
    </submittedName>
</protein>
<feature type="compositionally biased region" description="Acidic residues" evidence="1">
    <location>
        <begin position="738"/>
        <end position="747"/>
    </location>
</feature>
<evidence type="ECO:0000313" key="4">
    <source>
        <dbReference type="Proteomes" id="UP000235672"/>
    </source>
</evidence>
<dbReference type="Pfam" id="PF14420">
    <property type="entry name" value="Clr5"/>
    <property type="match status" value="1"/>
</dbReference>
<dbReference type="AlphaFoldDB" id="A0A2J6PMS1"/>
<evidence type="ECO:0000256" key="1">
    <source>
        <dbReference type="SAM" id="MobiDB-lite"/>
    </source>
</evidence>
<sequence>MDPFRQPLFPTALPMSFELEPSAESVSRYSFISHEPSSGEAGIREEIRRQWESLKPLIQRIYIGENKPFPYLAKILHEEHGFEPTKRQFSGQVKKWGFRKNVSRSERRTMLQNLPETSGNPATGLQDRRVGQGKLKNWQRRYREGGTERLTVSRQKDENRGDLARSEFENSEAEICLKSVLSKELPAFCVRENIVVQQAKPDSEDIAAMNICQDPWPFNWTTVDIPGSPGLSRLFKRLEIEAAYVPALSLDGAESEDPTCLSKVEIQEVFNCSKAMATADSHNARLSRVQTFHAHLEGRSTYQAPHFPWRNTDDVFCGYSESPLREIYVFPSAPQRKAFAKPPNSKMTKWAQLKTQQADFESKYAKLKTHFSADNPAVIGTLEKLAHAVYCLDKLKKAECLYRELVDLYRQIYGPNNLITLEACHRVVETLRQQGHYSKAKELNDNLLSATSKLAQANHPFAIKVATSDAWISEQIGQIEHAESVQREILQIMLATHGPRNTESMRVLSSLGYSISTQGKEGGEVLLRTVLQLSLEDPKSDPSSSPAISAMINLVYALLVKGAPEESLEVVSGAVERFEPLLGANHPQILLLERFRAWSLLGSGKLDESEKLFENLAALHSIEKEEEHGRYLVGAWLGLARVLSMTGRFEDATGWYEKCFELGSPIYGTYPNELVEACYRLANWYEDRRLFVDALRIYQRLISEIREAGDYHNMIARLESEIRRIENKAQRDASEHESDSDDTDWSNDDGAAERVDEKIEVSMEMNEV</sequence>
<dbReference type="PANTHER" id="PTHR38788">
    <property type="entry name" value="CLR5 DOMAIN-CONTAINING PROTEIN"/>
    <property type="match status" value="1"/>
</dbReference>
<feature type="domain" description="Clr5" evidence="2">
    <location>
        <begin position="50"/>
        <end position="100"/>
    </location>
</feature>
<proteinExistence type="predicted"/>